<reference evidence="3" key="1">
    <citation type="journal article" date="2021" name="Microbiol. Resour. Announc.">
        <title>LGAAP: Leishmaniinae Genome Assembly and Annotation Pipeline.</title>
        <authorList>
            <person name="Almutairi H."/>
            <person name="Urbaniak M.D."/>
            <person name="Bates M.D."/>
            <person name="Jariyapan N."/>
            <person name="Kwakye-Nuako G."/>
            <person name="Thomaz-Soccol V."/>
            <person name="Al-Salem W.S."/>
            <person name="Dillon R.J."/>
            <person name="Bates P.A."/>
            <person name="Gatherer D."/>
        </authorList>
    </citation>
    <scope>NUCLEOTIDE SEQUENCE [LARGE SCALE GENOMIC DNA]</scope>
</reference>
<evidence type="ECO:0000313" key="2">
    <source>
        <dbReference type="EMBL" id="KAG5478460.1"/>
    </source>
</evidence>
<dbReference type="RefSeq" id="XP_067063121.1">
    <property type="nucleotide sequence ID" value="XM_067206674.1"/>
</dbReference>
<sequence>MSWTGFSARGFGGGGRGASTGFPYRGGASVRDSGQFSAGYTYGGNALTDYRGDGGGSGSLGFGVGGLLHQARSGTDGGPETPRVAVIGTGPSVFQHWWAIHAGGLRISVVVGTGDAKVSHSSNSSKGTAVAAAVSDAERKASAETAYSVALRCVEFYRLPQSNRGTAAGGETPLVDVRVCVCDGAAESASEGGAGVESRKVSTTGAAGASSIPASVSASSASAKEKEKDCVIATAWSWFLKPLLRTQSGGANNSRDEYGRAPFSSSSGVTGPGFWSARSGAVALSLNVAATSSSANSLVDEVEVVYLVDYGADCDETGVRVALLWLLEHGKQIVVECALSAETLAICAAAAAAATVTRGKPEMKRLFLYRGGGCRRGWSDAAMTQLRKSLGVRRATCRTVAKAFSASSPSNAVLGGRSVFTAVSTKTSAPVVSSGGGFSVFDFMGSSLGGALKDAEGASRGGMEKERSSISGKDFAVALATANLPTPKGDAKQALKSPAPTSIAVNAAASIVGAVRHISMVVIGRGNSSSADSVAAASLGIMDSLGWDAVAVVLHLLDWTCPDMVVGRVLRRASGTHQPLCVQAEMYYGIEGTAKESSEGQESSSGNFEAARPSYLCISLHVAASASGALDRTDEEKGDLDVFQQSLRIVGTKAVLSVSDPLLPCASSPTASSPSCASSTATTTVTSATGTVPVAPKVSHRYRLATQDVSPVSGQCERREEEVTVGSAEPCAECRVWQGVRSQLNVTAASLSPGSGAGLSNYQVYASRSGSRGGGLRRGARGGYYDRGPGTRGRRTDFGGGLDSAFAASSGSTVAADVVNPESAASDVRRAWLVQIVVESILASAAKLPP</sequence>
<dbReference type="KEGG" id="loi:92360608"/>
<name>A0A836KPX6_9TRYP</name>
<keyword evidence="3" id="KW-1185">Reference proteome</keyword>
<evidence type="ECO:0000256" key="1">
    <source>
        <dbReference type="SAM" id="MobiDB-lite"/>
    </source>
</evidence>
<dbReference type="AlphaFoldDB" id="A0A836KPX6"/>
<gene>
    <name evidence="2" type="ORF">LSCM4_04693</name>
</gene>
<dbReference type="GeneID" id="92360608"/>
<evidence type="ECO:0000313" key="3">
    <source>
        <dbReference type="Proteomes" id="UP000674143"/>
    </source>
</evidence>
<protein>
    <submittedName>
        <fullName evidence="2">Uncharacterized protein</fullName>
    </submittedName>
</protein>
<proteinExistence type="predicted"/>
<dbReference type="Proteomes" id="UP000674143">
    <property type="component" value="Unassembled WGS sequence"/>
</dbReference>
<reference evidence="3" key="2">
    <citation type="journal article" date="2021" name="Sci. Data">
        <title>Chromosome-scale genome sequencing, assembly and annotation of six genomes from subfamily Leishmaniinae.</title>
        <authorList>
            <person name="Almutairi H."/>
            <person name="Urbaniak M.D."/>
            <person name="Bates M.D."/>
            <person name="Jariyapan N."/>
            <person name="Kwakye-Nuako G."/>
            <person name="Thomaz Soccol V."/>
            <person name="Al-Salem W.S."/>
            <person name="Dillon R.J."/>
            <person name="Bates P.A."/>
            <person name="Gatherer D."/>
        </authorList>
    </citation>
    <scope>NUCLEOTIDE SEQUENCE [LARGE SCALE GENOMIC DNA]</scope>
</reference>
<feature type="region of interest" description="Disordered" evidence="1">
    <location>
        <begin position="768"/>
        <end position="799"/>
    </location>
</feature>
<organism evidence="2 3">
    <name type="scientific">Leishmania orientalis</name>
    <dbReference type="NCBI Taxonomy" id="2249476"/>
    <lineage>
        <taxon>Eukaryota</taxon>
        <taxon>Discoba</taxon>
        <taxon>Euglenozoa</taxon>
        <taxon>Kinetoplastea</taxon>
        <taxon>Metakinetoplastina</taxon>
        <taxon>Trypanosomatida</taxon>
        <taxon>Trypanosomatidae</taxon>
        <taxon>Leishmaniinae</taxon>
        <taxon>Leishmania</taxon>
    </lineage>
</organism>
<comment type="caution">
    <text evidence="2">The sequence shown here is derived from an EMBL/GenBank/DDBJ whole genome shotgun (WGS) entry which is preliminary data.</text>
</comment>
<accession>A0A836KPX6</accession>
<dbReference type="EMBL" id="JAFHLR010000023">
    <property type="protein sequence ID" value="KAG5478460.1"/>
    <property type="molecule type" value="Genomic_DNA"/>
</dbReference>